<comment type="caution">
    <text evidence="1">The sequence shown here is derived from an EMBL/GenBank/DDBJ whole genome shotgun (WGS) entry which is preliminary data.</text>
</comment>
<dbReference type="STRING" id="66969.Lwal_1578"/>
<sequence length="148" mass="17289">MIFLSIPKGMQFKQITDGEQTVDFFIDPNDKLPQINIQDLVKDALQNNKGRKKVIDLPDFTIYRHKPPYIDKEFLKYVPDHNGKYFTKVKPILVNGKEFHPGKSPETRYGTFWYQVTPLSEARIAEVLVQQSEQRENRRHIGDRPSAT</sequence>
<organism evidence="1 2">
    <name type="scientific">Legionella waltersii</name>
    <dbReference type="NCBI Taxonomy" id="66969"/>
    <lineage>
        <taxon>Bacteria</taxon>
        <taxon>Pseudomonadati</taxon>
        <taxon>Pseudomonadota</taxon>
        <taxon>Gammaproteobacteria</taxon>
        <taxon>Legionellales</taxon>
        <taxon>Legionellaceae</taxon>
        <taxon>Legionella</taxon>
    </lineage>
</organism>
<reference evidence="1 2" key="1">
    <citation type="submission" date="2015-11" db="EMBL/GenBank/DDBJ databases">
        <title>Genomic analysis of 38 Legionella species identifies large and diverse effector repertoires.</title>
        <authorList>
            <person name="Burstein D."/>
            <person name="Amaro F."/>
            <person name="Zusman T."/>
            <person name="Lifshitz Z."/>
            <person name="Cohen O."/>
            <person name="Gilbert J.A."/>
            <person name="Pupko T."/>
            <person name="Shuman H.A."/>
            <person name="Segal G."/>
        </authorList>
    </citation>
    <scope>NUCLEOTIDE SEQUENCE [LARGE SCALE GENOMIC DNA]</scope>
    <source>
        <strain evidence="1 2">ATCC 51914</strain>
    </source>
</reference>
<proteinExistence type="predicted"/>
<dbReference type="PATRIC" id="fig|66969.6.peg.1722"/>
<dbReference type="Proteomes" id="UP000054729">
    <property type="component" value="Unassembled WGS sequence"/>
</dbReference>
<evidence type="ECO:0000313" key="2">
    <source>
        <dbReference type="Proteomes" id="UP000054729"/>
    </source>
</evidence>
<keyword evidence="2" id="KW-1185">Reference proteome</keyword>
<name>A0A0W1ABZ9_9GAMM</name>
<dbReference type="AlphaFoldDB" id="A0A0W1ABZ9"/>
<gene>
    <name evidence="1" type="ORF">Lwal_1578</name>
</gene>
<dbReference type="RefSeq" id="WP_058480275.1">
    <property type="nucleotide sequence ID" value="NZ_CAAAIQ010000015.1"/>
</dbReference>
<dbReference type="OrthoDB" id="5647175at2"/>
<dbReference type="EMBL" id="LNZB01000038">
    <property type="protein sequence ID" value="KTD78808.1"/>
    <property type="molecule type" value="Genomic_DNA"/>
</dbReference>
<protein>
    <submittedName>
        <fullName evidence="1">Permease</fullName>
    </submittedName>
</protein>
<accession>A0A0W1ABZ9</accession>
<evidence type="ECO:0000313" key="1">
    <source>
        <dbReference type="EMBL" id="KTD78808.1"/>
    </source>
</evidence>